<gene>
    <name evidence="4" type="ORF">EDC65_5520</name>
</gene>
<dbReference type="PANTHER" id="PTHR42932">
    <property type="entry name" value="GENERAL STRESS PROTEIN 20U"/>
    <property type="match status" value="1"/>
</dbReference>
<protein>
    <submittedName>
        <fullName evidence="4">Starvation-inducible DNA-binding protein</fullName>
    </submittedName>
</protein>
<dbReference type="InterPro" id="IPR009078">
    <property type="entry name" value="Ferritin-like_SF"/>
</dbReference>
<dbReference type="GO" id="GO:0003677">
    <property type="term" value="F:DNA binding"/>
    <property type="evidence" value="ECO:0007669"/>
    <property type="project" value="UniProtKB-KW"/>
</dbReference>
<dbReference type="InterPro" id="IPR008331">
    <property type="entry name" value="Ferritin_DPS_dom"/>
</dbReference>
<dbReference type="CDD" id="cd01043">
    <property type="entry name" value="DPS"/>
    <property type="match status" value="1"/>
</dbReference>
<organism evidence="4 5">
    <name type="scientific">Stella humosa</name>
    <dbReference type="NCBI Taxonomy" id="94"/>
    <lineage>
        <taxon>Bacteria</taxon>
        <taxon>Pseudomonadati</taxon>
        <taxon>Pseudomonadota</taxon>
        <taxon>Alphaproteobacteria</taxon>
        <taxon>Rhodospirillales</taxon>
        <taxon>Stellaceae</taxon>
        <taxon>Stella</taxon>
    </lineage>
</organism>
<dbReference type="PIRSF" id="PIRSF005900">
    <property type="entry name" value="Dps"/>
    <property type="match status" value="1"/>
</dbReference>
<sequence length="157" mass="16674">MRNTRIDLAPDVREKMIELLNARLADAIDLKLQAKQAHWNVKGANFIAIHELFDAIATRVDAQVDDLAERVTALGGIAEGTLQAVAGRTKLATYPVAIGGGQHVARLADAIAVYGKGARAAIDTATDAGDADTADIFTGISRAADKDLWFLEAHLEG</sequence>
<dbReference type="InterPro" id="IPR002177">
    <property type="entry name" value="DPS_DNA-bd"/>
</dbReference>
<dbReference type="NCBIfam" id="NF006975">
    <property type="entry name" value="PRK09448.1"/>
    <property type="match status" value="1"/>
</dbReference>
<comment type="caution">
    <text evidence="4">The sequence shown here is derived from an EMBL/GenBank/DDBJ whole genome shotgun (WGS) entry which is preliminary data.</text>
</comment>
<comment type="similarity">
    <text evidence="1 2">Belongs to the Dps family.</text>
</comment>
<dbReference type="PANTHER" id="PTHR42932:SF3">
    <property type="entry name" value="DNA PROTECTION DURING STARVATION PROTEIN"/>
    <property type="match status" value="1"/>
</dbReference>
<dbReference type="PROSITE" id="PS00819">
    <property type="entry name" value="DPS_2"/>
    <property type="match status" value="1"/>
</dbReference>
<dbReference type="AlphaFoldDB" id="A0A3N1KR91"/>
<dbReference type="EMBL" id="RJKX01000020">
    <property type="protein sequence ID" value="ROP80870.1"/>
    <property type="molecule type" value="Genomic_DNA"/>
</dbReference>
<dbReference type="InterPro" id="IPR012347">
    <property type="entry name" value="Ferritin-like"/>
</dbReference>
<evidence type="ECO:0000256" key="2">
    <source>
        <dbReference type="RuleBase" id="RU003875"/>
    </source>
</evidence>
<evidence type="ECO:0000256" key="1">
    <source>
        <dbReference type="ARBA" id="ARBA00009497"/>
    </source>
</evidence>
<dbReference type="PRINTS" id="PR01346">
    <property type="entry name" value="HELNAPAPROT"/>
</dbReference>
<dbReference type="InterPro" id="IPR023188">
    <property type="entry name" value="DPS_DNA-bd_CS"/>
</dbReference>
<dbReference type="Proteomes" id="UP000278222">
    <property type="component" value="Unassembled WGS sequence"/>
</dbReference>
<dbReference type="SUPFAM" id="SSF47240">
    <property type="entry name" value="Ferritin-like"/>
    <property type="match status" value="1"/>
</dbReference>
<feature type="domain" description="Ferritin/DPS" evidence="3">
    <location>
        <begin position="17"/>
        <end position="156"/>
    </location>
</feature>
<evidence type="ECO:0000259" key="3">
    <source>
        <dbReference type="Pfam" id="PF00210"/>
    </source>
</evidence>
<evidence type="ECO:0000313" key="4">
    <source>
        <dbReference type="EMBL" id="ROP80870.1"/>
    </source>
</evidence>
<name>A0A3N1KR91_9PROT</name>
<keyword evidence="5" id="KW-1185">Reference proteome</keyword>
<dbReference type="GO" id="GO:0008199">
    <property type="term" value="F:ferric iron binding"/>
    <property type="evidence" value="ECO:0007669"/>
    <property type="project" value="InterPro"/>
</dbReference>
<dbReference type="OrthoDB" id="9797687at2"/>
<dbReference type="Pfam" id="PF00210">
    <property type="entry name" value="Ferritin"/>
    <property type="match status" value="1"/>
</dbReference>
<proteinExistence type="inferred from homology"/>
<dbReference type="GO" id="GO:0016722">
    <property type="term" value="F:oxidoreductase activity, acting on metal ions"/>
    <property type="evidence" value="ECO:0007669"/>
    <property type="project" value="InterPro"/>
</dbReference>
<dbReference type="RefSeq" id="WP_123695799.1">
    <property type="nucleotide sequence ID" value="NZ_AP019700.1"/>
</dbReference>
<dbReference type="Gene3D" id="1.20.1260.10">
    <property type="match status" value="1"/>
</dbReference>
<keyword evidence="4" id="KW-0238">DNA-binding</keyword>
<accession>A0A3N1KR91</accession>
<evidence type="ECO:0000313" key="5">
    <source>
        <dbReference type="Proteomes" id="UP000278222"/>
    </source>
</evidence>
<reference evidence="4 5" key="1">
    <citation type="submission" date="2018-11" db="EMBL/GenBank/DDBJ databases">
        <title>Genomic Encyclopedia of Type Strains, Phase IV (KMG-IV): sequencing the most valuable type-strain genomes for metagenomic binning, comparative biology and taxonomic classification.</title>
        <authorList>
            <person name="Goeker M."/>
        </authorList>
    </citation>
    <scope>NUCLEOTIDE SEQUENCE [LARGE SCALE GENOMIC DNA]</scope>
    <source>
        <strain evidence="4 5">DSM 5900</strain>
    </source>
</reference>